<keyword evidence="3" id="KW-1185">Reference proteome</keyword>
<evidence type="ECO:0000313" key="3">
    <source>
        <dbReference type="Proteomes" id="UP000586722"/>
    </source>
</evidence>
<sequence>MTGPDGTAASGTRLPSFERHPLRAAVLGEIHARPFRPLESPRLVLHFAFTVDPDGARQDRAWYAGLCASHGTAGPGESDRSHVLPIAGGLLRWEQHAEFITYTFDAAPVGEHPFGPAPAGNPFGAEFRAPGPMLAAARLDVVEAPGLEEFDLARWFDPASLAALQSEEGRATAVTDFRQDGDGLTRILLVNSGMGASQTGALAQRLIEVETYRTLALMGLPMAMQHAPDVRRIEQALVKLTNGMRNANGIEHNRELLEQLSGLAADLEAGAAASAYRFGASRAYHDIVQARLGTIDEAPVPGLLAMSSFLARRLAPAMRTIQSLEERQNNLSRKLARASTLLRTRVDVDMERQNRDLLDSMNQRARMQLRLQQTVEGLSVAAVSYYVVGLVGYLAKGLSEAGLPIPDPGLVAGVSVPLVVLAIWWTMRRIRAYHADPDETRPEEKGPDAKRP</sequence>
<evidence type="ECO:0000256" key="1">
    <source>
        <dbReference type="SAM" id="Phobius"/>
    </source>
</evidence>
<protein>
    <submittedName>
        <fullName evidence="2">DUF3422 family protein</fullName>
    </submittedName>
</protein>
<keyword evidence="1" id="KW-0812">Transmembrane</keyword>
<reference evidence="3" key="1">
    <citation type="submission" date="2020-01" db="EMBL/GenBank/DDBJ databases">
        <authorList>
            <person name="Fang Y."/>
            <person name="Sun R."/>
            <person name="Nie L."/>
            <person name="He J."/>
            <person name="Hao L."/>
            <person name="Wang L."/>
            <person name="Su S."/>
            <person name="Lv E."/>
            <person name="Zhang Z."/>
            <person name="Xie R."/>
            <person name="Liu H."/>
        </authorList>
    </citation>
    <scope>NUCLEOTIDE SEQUENCE [LARGE SCALE GENOMIC DNA]</scope>
    <source>
        <strain evidence="3">XCT-53</strain>
    </source>
</reference>
<gene>
    <name evidence="2" type="ORF">GWI72_12285</name>
</gene>
<proteinExistence type="predicted"/>
<accession>A0A7X5F3I4</accession>
<comment type="caution">
    <text evidence="2">The sequence shown here is derived from an EMBL/GenBank/DDBJ whole genome shotgun (WGS) entry which is preliminary data.</text>
</comment>
<name>A0A7X5F3I4_9HYPH</name>
<organism evidence="2 3">
    <name type="scientific">Pannonibacter tanglangensis</name>
    <dbReference type="NCBI Taxonomy" id="2750084"/>
    <lineage>
        <taxon>Bacteria</taxon>
        <taxon>Pseudomonadati</taxon>
        <taxon>Pseudomonadota</taxon>
        <taxon>Alphaproteobacteria</taxon>
        <taxon>Hyphomicrobiales</taxon>
        <taxon>Stappiaceae</taxon>
        <taxon>Pannonibacter</taxon>
    </lineage>
</organism>
<feature type="transmembrane region" description="Helical" evidence="1">
    <location>
        <begin position="374"/>
        <end position="395"/>
    </location>
</feature>
<dbReference type="EMBL" id="JAABLQ010000001">
    <property type="protein sequence ID" value="NBN79048.1"/>
    <property type="molecule type" value="Genomic_DNA"/>
</dbReference>
<keyword evidence="1" id="KW-0472">Membrane</keyword>
<dbReference type="InterPro" id="IPR021830">
    <property type="entry name" value="DUF3422"/>
</dbReference>
<keyword evidence="1" id="KW-1133">Transmembrane helix</keyword>
<dbReference type="RefSeq" id="WP_161708795.1">
    <property type="nucleotide sequence ID" value="NZ_JAABLQ010000001.1"/>
</dbReference>
<dbReference type="AlphaFoldDB" id="A0A7X5F3I4"/>
<dbReference type="Pfam" id="PF11902">
    <property type="entry name" value="DUF3422"/>
    <property type="match status" value="1"/>
</dbReference>
<evidence type="ECO:0000313" key="2">
    <source>
        <dbReference type="EMBL" id="NBN79048.1"/>
    </source>
</evidence>
<dbReference type="Proteomes" id="UP000586722">
    <property type="component" value="Unassembled WGS sequence"/>
</dbReference>
<feature type="transmembrane region" description="Helical" evidence="1">
    <location>
        <begin position="410"/>
        <end position="427"/>
    </location>
</feature>